<sequence>MEIQMFVNLFNVLKMALILRKLGEKESAILKRPSSKNFVHIFRIKSTIDLYDNLKLVQEAILEWKRIHKLLRSKIYKDDMGAEYFSLNDSKINNENVQFLKFVSKFQYGSKIEYFLDELSNLLIEKEFSNLITENDEILWRLIFLKIDGSESEPEHEYEVLFNINHAISEARNSYAIFNQLLNLIEDSVLKKLSRNQIEYQIIPSLEELFPGWIEANREDASLHKPLKRPFFNDVTRAREIAFIFPELLKEKEILEGNFYSVSSSIDDEIMGYYNGGIIPVFHCQHQNVEDLIRNFWSESKIMSDDFHRNLNNSAQKFFPKLPQVKDLEKELSIHFGMTNLGAPSSFKTQNGFIEIKKSYFFSNIKSVIDKFFFNYITTINEKIFWGIGFNAFGLEQFIPDQMINFYSETIDQTFILSIFSTYCTDY</sequence>
<evidence type="ECO:0000313" key="1">
    <source>
        <dbReference type="EMBL" id="RNA28963.1"/>
    </source>
</evidence>
<accession>A0A3M7RZG6</accession>
<comment type="caution">
    <text evidence="1">The sequence shown here is derived from an EMBL/GenBank/DDBJ whole genome shotgun (WGS) entry which is preliminary data.</text>
</comment>
<dbReference type="EMBL" id="REGN01002303">
    <property type="protein sequence ID" value="RNA28963.1"/>
    <property type="molecule type" value="Genomic_DNA"/>
</dbReference>
<keyword evidence="2" id="KW-1185">Reference proteome</keyword>
<evidence type="ECO:0000313" key="2">
    <source>
        <dbReference type="Proteomes" id="UP000276133"/>
    </source>
</evidence>
<organism evidence="1 2">
    <name type="scientific">Brachionus plicatilis</name>
    <name type="common">Marine rotifer</name>
    <name type="synonym">Brachionus muelleri</name>
    <dbReference type="NCBI Taxonomy" id="10195"/>
    <lineage>
        <taxon>Eukaryota</taxon>
        <taxon>Metazoa</taxon>
        <taxon>Spiralia</taxon>
        <taxon>Gnathifera</taxon>
        <taxon>Rotifera</taxon>
        <taxon>Eurotatoria</taxon>
        <taxon>Monogononta</taxon>
        <taxon>Pseudotrocha</taxon>
        <taxon>Ploima</taxon>
        <taxon>Brachionidae</taxon>
        <taxon>Brachionus</taxon>
    </lineage>
</organism>
<dbReference type="OrthoDB" id="10219926at2759"/>
<name>A0A3M7RZG6_BRAPC</name>
<dbReference type="Proteomes" id="UP000276133">
    <property type="component" value="Unassembled WGS sequence"/>
</dbReference>
<proteinExistence type="predicted"/>
<dbReference type="AlphaFoldDB" id="A0A3M7RZG6"/>
<protein>
    <submittedName>
        <fullName evidence="1">Uncharacterized protein</fullName>
    </submittedName>
</protein>
<gene>
    <name evidence="1" type="ORF">BpHYR1_025763</name>
</gene>
<reference evidence="1 2" key="1">
    <citation type="journal article" date="2018" name="Sci. Rep.">
        <title>Genomic signatures of local adaptation to the degree of environmental predictability in rotifers.</title>
        <authorList>
            <person name="Franch-Gras L."/>
            <person name="Hahn C."/>
            <person name="Garcia-Roger E.M."/>
            <person name="Carmona M.J."/>
            <person name="Serra M."/>
            <person name="Gomez A."/>
        </authorList>
    </citation>
    <scope>NUCLEOTIDE SEQUENCE [LARGE SCALE GENOMIC DNA]</scope>
    <source>
        <strain evidence="1">HYR1</strain>
    </source>
</reference>